<feature type="region of interest" description="Disordered" evidence="2">
    <location>
        <begin position="697"/>
        <end position="718"/>
    </location>
</feature>
<feature type="compositionally biased region" description="Low complexity" evidence="2">
    <location>
        <begin position="404"/>
        <end position="421"/>
    </location>
</feature>
<reference evidence="3 4" key="1">
    <citation type="submission" date="2014-02" db="EMBL/GenBank/DDBJ databases">
        <title>The genome sequence of Colletotrichum salicis CBS 607.94.</title>
        <authorList>
            <person name="Baroncelli R."/>
            <person name="Thon M.R."/>
        </authorList>
    </citation>
    <scope>NUCLEOTIDE SEQUENCE [LARGE SCALE GENOMIC DNA]</scope>
    <source>
        <strain evidence="3 4">CBS 607.94</strain>
    </source>
</reference>
<feature type="region of interest" description="Disordered" evidence="2">
    <location>
        <begin position="175"/>
        <end position="194"/>
    </location>
</feature>
<protein>
    <submittedName>
        <fullName evidence="3">Uncharacterized protein</fullName>
    </submittedName>
</protein>
<feature type="compositionally biased region" description="Basic residues" evidence="2">
    <location>
        <begin position="422"/>
        <end position="431"/>
    </location>
</feature>
<evidence type="ECO:0000313" key="4">
    <source>
        <dbReference type="Proteomes" id="UP000070121"/>
    </source>
</evidence>
<feature type="compositionally biased region" description="Polar residues" evidence="2">
    <location>
        <begin position="184"/>
        <end position="194"/>
    </location>
</feature>
<evidence type="ECO:0000256" key="2">
    <source>
        <dbReference type="SAM" id="MobiDB-lite"/>
    </source>
</evidence>
<gene>
    <name evidence="3" type="ORF">CSAL01_02686</name>
</gene>
<name>A0A135UQW3_9PEZI</name>
<feature type="region of interest" description="Disordered" evidence="2">
    <location>
        <begin position="383"/>
        <end position="440"/>
    </location>
</feature>
<dbReference type="EMBL" id="JFFI01001150">
    <property type="protein sequence ID" value="KXH62781.1"/>
    <property type="molecule type" value="Genomic_DNA"/>
</dbReference>
<keyword evidence="1" id="KW-0175">Coiled coil</keyword>
<sequence length="718" mass="79108">MSHRQGPDDAASNDADAHIRDSPTTTSQPPQLEPNSAHAEGGNHEETDMCSPEEFDRRLAVEAHEQELNEQIRVELETQEREAIWRRRMQAENLNNPQTSHTQPQTPPLVIGAPLGKNLTVVEAARRLVSQWEAIHESTLSSNPEAAGLILEELNQARAQLDALTAQHHREDTDISLLDDPNQDPATTPLNSLQAHKKEAIASRIKFLTDSLPDSSFPPERTNITAAISLYRASRVPYSANWALIYAGHLVDFAPTYASFTADRAARLARYSRLHGEGWLWIEPPLARDTGAGPSPFFSARKSTFLPETDSAYDMGHYSVTMSFRRMKSLAYCGAEPLLRSMSMSKKRKCEDRDDEDEAAMLELKDWPASIAEDVSDEAYDDLDAASDSDLPGFPPRCPRKSKPSTPSSSSRAGIKPSSSLRRNRPSRHPHMARDPSAPTLHFRTLLDSGSTLPMLYNRDARALGIHRGSYAAVSRIAVETASDKMATWLYEMEVAVVDTATCEPLVSASSPVWPAEELMLGGITLVMARNSPKAGSDSFSSPGGGTDAIAKTTAEGKTTFLEKATSLIDIAEGRDYGRLSGLLPFKACYMQSTPGLRTIWMGEDRRDVLGAHRMPGQMRWAPGTGTVCDPGHPREVWKTACEDDDGRPALLHMAHEEAASGDGERRASLVDVEEKGWKGRSEVTVTDKNGVRVKHTMEPGTLDSQREKRLKKARLFE</sequence>
<evidence type="ECO:0000313" key="3">
    <source>
        <dbReference type="EMBL" id="KXH62781.1"/>
    </source>
</evidence>
<keyword evidence="4" id="KW-1185">Reference proteome</keyword>
<organism evidence="3 4">
    <name type="scientific">Colletotrichum salicis</name>
    <dbReference type="NCBI Taxonomy" id="1209931"/>
    <lineage>
        <taxon>Eukaryota</taxon>
        <taxon>Fungi</taxon>
        <taxon>Dikarya</taxon>
        <taxon>Ascomycota</taxon>
        <taxon>Pezizomycotina</taxon>
        <taxon>Sordariomycetes</taxon>
        <taxon>Hypocreomycetidae</taxon>
        <taxon>Glomerellales</taxon>
        <taxon>Glomerellaceae</taxon>
        <taxon>Colletotrichum</taxon>
        <taxon>Colletotrichum acutatum species complex</taxon>
    </lineage>
</organism>
<evidence type="ECO:0000256" key="1">
    <source>
        <dbReference type="SAM" id="Coils"/>
    </source>
</evidence>
<dbReference type="AlphaFoldDB" id="A0A135UQW3"/>
<dbReference type="STRING" id="1209931.A0A135UQW3"/>
<feature type="compositionally biased region" description="Polar residues" evidence="2">
    <location>
        <begin position="22"/>
        <end position="34"/>
    </location>
</feature>
<feature type="coiled-coil region" evidence="1">
    <location>
        <begin position="147"/>
        <end position="174"/>
    </location>
</feature>
<feature type="region of interest" description="Disordered" evidence="2">
    <location>
        <begin position="1"/>
        <end position="50"/>
    </location>
</feature>
<accession>A0A135UQW3</accession>
<dbReference type="Proteomes" id="UP000070121">
    <property type="component" value="Unassembled WGS sequence"/>
</dbReference>
<feature type="compositionally biased region" description="Basic residues" evidence="2">
    <location>
        <begin position="709"/>
        <end position="718"/>
    </location>
</feature>
<proteinExistence type="predicted"/>
<comment type="caution">
    <text evidence="3">The sequence shown here is derived from an EMBL/GenBank/DDBJ whole genome shotgun (WGS) entry which is preliminary data.</text>
</comment>
<dbReference type="OrthoDB" id="5376010at2759"/>